<sequence length="81" mass="8993">MAANNDIVLNKRHANIMVNDNGTPSLPTIHPKRKKLITPNKWTTVVTNTPFHVPNNTGPCVSVPSRNSDCHQCSLEKPDCY</sequence>
<gene>
    <name evidence="1" type="ORF">BLA29_014226</name>
</gene>
<organism evidence="1 2">
    <name type="scientific">Euroglyphus maynei</name>
    <name type="common">Mayne's house dust mite</name>
    <dbReference type="NCBI Taxonomy" id="6958"/>
    <lineage>
        <taxon>Eukaryota</taxon>
        <taxon>Metazoa</taxon>
        <taxon>Ecdysozoa</taxon>
        <taxon>Arthropoda</taxon>
        <taxon>Chelicerata</taxon>
        <taxon>Arachnida</taxon>
        <taxon>Acari</taxon>
        <taxon>Acariformes</taxon>
        <taxon>Sarcoptiformes</taxon>
        <taxon>Astigmata</taxon>
        <taxon>Psoroptidia</taxon>
        <taxon>Analgoidea</taxon>
        <taxon>Pyroglyphidae</taxon>
        <taxon>Pyroglyphinae</taxon>
        <taxon>Euroglyphus</taxon>
    </lineage>
</organism>
<reference evidence="1 2" key="1">
    <citation type="submission" date="2017-03" db="EMBL/GenBank/DDBJ databases">
        <title>Genome Survey of Euroglyphus maynei.</title>
        <authorList>
            <person name="Arlian L.G."/>
            <person name="Morgan M.S."/>
            <person name="Rider S.D."/>
        </authorList>
    </citation>
    <scope>NUCLEOTIDE SEQUENCE [LARGE SCALE GENOMIC DNA]</scope>
    <source>
        <strain evidence="1">Arlian Lab</strain>
        <tissue evidence="1">Whole body</tissue>
    </source>
</reference>
<dbReference type="Proteomes" id="UP000194236">
    <property type="component" value="Unassembled WGS sequence"/>
</dbReference>
<keyword evidence="2" id="KW-1185">Reference proteome</keyword>
<accession>A0A1Y3BSZ2</accession>
<protein>
    <submittedName>
        <fullName evidence="1">Uncharacterized protein</fullName>
    </submittedName>
</protein>
<proteinExistence type="predicted"/>
<dbReference type="AlphaFoldDB" id="A0A1Y3BSZ2"/>
<evidence type="ECO:0000313" key="2">
    <source>
        <dbReference type="Proteomes" id="UP000194236"/>
    </source>
</evidence>
<dbReference type="EMBL" id="MUJZ01000855">
    <property type="protein sequence ID" value="OTF84080.1"/>
    <property type="molecule type" value="Genomic_DNA"/>
</dbReference>
<name>A0A1Y3BSZ2_EURMA</name>
<comment type="caution">
    <text evidence="1">The sequence shown here is derived from an EMBL/GenBank/DDBJ whole genome shotgun (WGS) entry which is preliminary data.</text>
</comment>
<evidence type="ECO:0000313" key="1">
    <source>
        <dbReference type="EMBL" id="OTF84080.1"/>
    </source>
</evidence>